<accession>A0A5J6QSH6</accession>
<keyword evidence="2" id="KW-1185">Reference proteome</keyword>
<dbReference type="PROSITE" id="PS51257">
    <property type="entry name" value="PROKAR_LIPOPROTEIN"/>
    <property type="match status" value="1"/>
</dbReference>
<organism evidence="1 2">
    <name type="scientific">Metapseudomonas lalkuanensis</name>
    <dbReference type="NCBI Taxonomy" id="2604832"/>
    <lineage>
        <taxon>Bacteria</taxon>
        <taxon>Pseudomonadati</taxon>
        <taxon>Pseudomonadota</taxon>
        <taxon>Gammaproteobacteria</taxon>
        <taxon>Pseudomonadales</taxon>
        <taxon>Pseudomonadaceae</taxon>
        <taxon>Metapseudomonas</taxon>
    </lineage>
</organism>
<gene>
    <name evidence="1" type="ORF">FXN65_26370</name>
</gene>
<protein>
    <recommendedName>
        <fullName evidence="3">Lipoprotein</fullName>
    </recommendedName>
</protein>
<dbReference type="KEGG" id="plal:FXN65_26370"/>
<evidence type="ECO:0008006" key="3">
    <source>
        <dbReference type="Google" id="ProtNLM"/>
    </source>
</evidence>
<dbReference type="AlphaFoldDB" id="A0A5J6QSH6"/>
<dbReference type="Proteomes" id="UP000327179">
    <property type="component" value="Chromosome"/>
</dbReference>
<evidence type="ECO:0000313" key="2">
    <source>
        <dbReference type="Proteomes" id="UP000327179"/>
    </source>
</evidence>
<dbReference type="RefSeq" id="WP_151138047.1">
    <property type="nucleotide sequence ID" value="NZ_CP043311.1"/>
</dbReference>
<proteinExistence type="predicted"/>
<name>A0A5J6QSH6_9GAMM</name>
<dbReference type="EMBL" id="CP043311">
    <property type="protein sequence ID" value="QEY65410.1"/>
    <property type="molecule type" value="Genomic_DNA"/>
</dbReference>
<reference evidence="1 2" key="1">
    <citation type="submission" date="2019-08" db="EMBL/GenBank/DDBJ databases">
        <title>Whole-genome Sequencing of e-waste polymer degrading bacterium Pseudomonas sp. strain PE08.</title>
        <authorList>
            <person name="Kirdat K."/>
            <person name="Debbarma P."/>
            <person name="Narawade N."/>
            <person name="Suyal D."/>
            <person name="Thorat V."/>
            <person name="Shouche Y."/>
            <person name="Goel R."/>
            <person name="Yadav A."/>
        </authorList>
    </citation>
    <scope>NUCLEOTIDE SEQUENCE [LARGE SCALE GENOMIC DNA]</scope>
    <source>
        <strain evidence="1 2">PE08</strain>
    </source>
</reference>
<evidence type="ECO:0000313" key="1">
    <source>
        <dbReference type="EMBL" id="QEY65410.1"/>
    </source>
</evidence>
<sequence>MKKELMAVLVAGTMFSLQGCNDESASTKVGTAAPSLTEASVVSAVGATVVKRIVKQGEACAISRYKFSRDTVGMTLEFSCGRTNISWHKAEGELASQAKAGQELARRALAAMSGADGAEVDAALNGEVFRLKKLNQGFKLSGSCNSNTCLLTLSGEVEREHEAAKSSS</sequence>